<sequence length="202" mass="22659">MFFSTTLFISFAAAAVAPACPSFLPSMVEFSAGFQQPKPPIVKPEYQAHFVQHKWNADLSHITAGYIENSPSKGFVRADEAYEGEMASSFFDYSNVTEAGLVDNTLTTYNHKSTKPTVWRGYVNSNFPIFEKKILVDSGAVFEGLVKRDFNPSPVAAWSIMYQKVIPVTVYVNSCNIIVGYDYFAPELRTRVIMDFFDIQAK</sequence>
<feature type="signal peptide" evidence="1">
    <location>
        <begin position="1"/>
        <end position="19"/>
    </location>
</feature>
<reference evidence="2 3" key="1">
    <citation type="submission" date="2018-06" db="EMBL/GenBank/DDBJ databases">
        <title>Fusarium incarnatum-equiseti species complex species 28.</title>
        <authorList>
            <person name="Gardiner D.M."/>
        </authorList>
    </citation>
    <scope>NUCLEOTIDE SEQUENCE [LARGE SCALE GENOMIC DNA]</scope>
    <source>
        <strain evidence="2 3">FIESC_28</strain>
    </source>
</reference>
<evidence type="ECO:0000313" key="3">
    <source>
        <dbReference type="Proteomes" id="UP000253153"/>
    </source>
</evidence>
<comment type="caution">
    <text evidence="2">The sequence shown here is derived from an EMBL/GenBank/DDBJ whole genome shotgun (WGS) entry which is preliminary data.</text>
</comment>
<protein>
    <submittedName>
        <fullName evidence="2">Uncharacterized protein</fullName>
    </submittedName>
</protein>
<keyword evidence="1" id="KW-0732">Signal</keyword>
<dbReference type="EMBL" id="QKXC01000107">
    <property type="protein sequence ID" value="RBR20348.1"/>
    <property type="molecule type" value="Genomic_DNA"/>
</dbReference>
<dbReference type="Proteomes" id="UP000253153">
    <property type="component" value="Unassembled WGS sequence"/>
</dbReference>
<accession>A0A366RUR0</accession>
<dbReference type="RefSeq" id="XP_031016530.1">
    <property type="nucleotide sequence ID" value="XM_031159459.1"/>
</dbReference>
<organism evidence="2 3">
    <name type="scientific">Fusarium coffeatum</name>
    <dbReference type="NCBI Taxonomy" id="231269"/>
    <lineage>
        <taxon>Eukaryota</taxon>
        <taxon>Fungi</taxon>
        <taxon>Dikarya</taxon>
        <taxon>Ascomycota</taxon>
        <taxon>Pezizomycotina</taxon>
        <taxon>Sordariomycetes</taxon>
        <taxon>Hypocreomycetidae</taxon>
        <taxon>Hypocreales</taxon>
        <taxon>Nectriaceae</taxon>
        <taxon>Fusarium</taxon>
        <taxon>Fusarium incarnatum-equiseti species complex</taxon>
    </lineage>
</organism>
<evidence type="ECO:0000313" key="2">
    <source>
        <dbReference type="EMBL" id="RBR20348.1"/>
    </source>
</evidence>
<feature type="chain" id="PRO_5016926530" evidence="1">
    <location>
        <begin position="20"/>
        <end position="202"/>
    </location>
</feature>
<dbReference type="AlphaFoldDB" id="A0A366RUR0"/>
<evidence type="ECO:0000256" key="1">
    <source>
        <dbReference type="SAM" id="SignalP"/>
    </source>
</evidence>
<dbReference type="GeneID" id="41994755"/>
<gene>
    <name evidence="2" type="ORF">FIESC28_05312</name>
</gene>
<proteinExistence type="predicted"/>
<keyword evidence="3" id="KW-1185">Reference proteome</keyword>
<dbReference type="OrthoDB" id="3535343at2759"/>
<name>A0A366RUR0_9HYPO</name>